<keyword evidence="5" id="KW-0378">Hydrolase</keyword>
<reference evidence="5 6" key="1">
    <citation type="submission" date="2020-02" db="EMBL/GenBank/DDBJ databases">
        <authorList>
            <person name="Li X.-J."/>
            <person name="Feng X.-M."/>
        </authorList>
    </citation>
    <scope>NUCLEOTIDE SEQUENCE [LARGE SCALE GENOMIC DNA]</scope>
    <source>
        <strain evidence="5 6">CGMCC 4.7225</strain>
    </source>
</reference>
<evidence type="ECO:0000313" key="5">
    <source>
        <dbReference type="EMBL" id="NED97310.1"/>
    </source>
</evidence>
<accession>A0A6N9YQV6</accession>
<organism evidence="5 6">
    <name type="scientific">Phytoactinopolyspora alkaliphila</name>
    <dbReference type="NCBI Taxonomy" id="1783498"/>
    <lineage>
        <taxon>Bacteria</taxon>
        <taxon>Bacillati</taxon>
        <taxon>Actinomycetota</taxon>
        <taxon>Actinomycetes</taxon>
        <taxon>Jiangellales</taxon>
        <taxon>Jiangellaceae</taxon>
        <taxon>Phytoactinopolyspora</taxon>
    </lineage>
</organism>
<dbReference type="AlphaFoldDB" id="A0A6N9YQV6"/>
<gene>
    <name evidence="5" type="ORF">G1H11_18590</name>
</gene>
<dbReference type="GO" id="GO:0019433">
    <property type="term" value="P:triglyceride catabolic process"/>
    <property type="evidence" value="ECO:0007669"/>
    <property type="project" value="TreeGrafter"/>
</dbReference>
<evidence type="ECO:0000259" key="4">
    <source>
        <dbReference type="Pfam" id="PF13472"/>
    </source>
</evidence>
<dbReference type="InterPro" id="IPR037460">
    <property type="entry name" value="SEST-like"/>
</dbReference>
<keyword evidence="3" id="KW-0812">Transmembrane</keyword>
<dbReference type="PANTHER" id="PTHR37981:SF1">
    <property type="entry name" value="SGNH HYDROLASE-TYPE ESTERASE DOMAIN-CONTAINING PROTEIN"/>
    <property type="match status" value="1"/>
</dbReference>
<dbReference type="RefSeq" id="WP_163820084.1">
    <property type="nucleotide sequence ID" value="NZ_JAAGOB010000010.1"/>
</dbReference>
<dbReference type="Gene3D" id="3.40.50.1110">
    <property type="entry name" value="SGNH hydrolase"/>
    <property type="match status" value="1"/>
</dbReference>
<dbReference type="EMBL" id="JAAGOB010000010">
    <property type="protein sequence ID" value="NED97310.1"/>
    <property type="molecule type" value="Genomic_DNA"/>
</dbReference>
<feature type="active site" evidence="1">
    <location>
        <position position="309"/>
    </location>
</feature>
<dbReference type="CDD" id="cd01823">
    <property type="entry name" value="SEST_like"/>
    <property type="match status" value="1"/>
</dbReference>
<keyword evidence="2" id="KW-1015">Disulfide bond</keyword>
<dbReference type="Proteomes" id="UP000469185">
    <property type="component" value="Unassembled WGS sequence"/>
</dbReference>
<name>A0A6N9YQV6_9ACTN</name>
<dbReference type="PANTHER" id="PTHR37981">
    <property type="entry name" value="LIPASE 2"/>
    <property type="match status" value="1"/>
</dbReference>
<feature type="transmembrane region" description="Helical" evidence="3">
    <location>
        <begin position="21"/>
        <end position="39"/>
    </location>
</feature>
<dbReference type="InterPro" id="IPR036514">
    <property type="entry name" value="SGNH_hydro_sf"/>
</dbReference>
<keyword evidence="6" id="KW-1185">Reference proteome</keyword>
<evidence type="ECO:0000256" key="2">
    <source>
        <dbReference type="PIRSR" id="PIRSR637460-2"/>
    </source>
</evidence>
<feature type="disulfide bond" evidence="2">
    <location>
        <begin position="217"/>
        <end position="269"/>
    </location>
</feature>
<feature type="active site" description="Nucleophile" evidence="1">
    <location>
        <position position="74"/>
    </location>
</feature>
<comment type="caution">
    <text evidence="5">The sequence shown here is derived from an EMBL/GenBank/DDBJ whole genome shotgun (WGS) entry which is preliminary data.</text>
</comment>
<proteinExistence type="predicted"/>
<keyword evidence="3" id="KW-1133">Transmembrane helix</keyword>
<dbReference type="InterPro" id="IPR013830">
    <property type="entry name" value="SGNH_hydro"/>
</dbReference>
<dbReference type="GO" id="GO:0004806">
    <property type="term" value="F:triacylglycerol lipase activity"/>
    <property type="evidence" value="ECO:0007669"/>
    <property type="project" value="TreeGrafter"/>
</dbReference>
<protein>
    <submittedName>
        <fullName evidence="5">SGNH/GDSL hydrolase family protein</fullName>
    </submittedName>
</protein>
<keyword evidence="3" id="KW-0472">Membrane</keyword>
<evidence type="ECO:0000256" key="3">
    <source>
        <dbReference type="SAM" id="Phobius"/>
    </source>
</evidence>
<feature type="disulfide bond" evidence="2">
    <location>
        <begin position="158"/>
        <end position="165"/>
    </location>
</feature>
<sequence>MAAGSRVKWPAGPSRPRVRRTWTWTSVVACVAAVTVYAGSAASASPSAVGEGLGSLEAKVVRDAPAGVVSLGDSYSSGLGVGTYDDDCDRTPQSWGMLIFDDDVSASDRLTLACSGADIAEVYDQLEELERLGGTGGRLITLTVGGNDIGFASELANCFVPFVGCDSREAVLRAEIEALVDPLTDLYRAVQAAAPGDEVIVGGYPLLVPDPAVRDSCRALTPLLTTAEREMIRRLGTALNQVIDEAATAAGVRSAGAHLETTFDGREACANGPDDWINGLKLSWPFGGTEEEWEKRWGIAATFVRDSFHPNAAGQRGYADAFAQVWSRS</sequence>
<evidence type="ECO:0000256" key="1">
    <source>
        <dbReference type="PIRSR" id="PIRSR637460-1"/>
    </source>
</evidence>
<dbReference type="SUPFAM" id="SSF52266">
    <property type="entry name" value="SGNH hydrolase"/>
    <property type="match status" value="1"/>
</dbReference>
<feature type="domain" description="SGNH hydrolase-type esterase" evidence="4">
    <location>
        <begin position="71"/>
        <end position="316"/>
    </location>
</feature>
<feature type="disulfide bond" evidence="2">
    <location>
        <begin position="88"/>
        <end position="114"/>
    </location>
</feature>
<dbReference type="Pfam" id="PF13472">
    <property type="entry name" value="Lipase_GDSL_2"/>
    <property type="match status" value="1"/>
</dbReference>
<evidence type="ECO:0000313" key="6">
    <source>
        <dbReference type="Proteomes" id="UP000469185"/>
    </source>
</evidence>